<accession>A0A2S2PSK0</accession>
<sequence length="295" mass="34278">MAGPTVKLFKYIAPPTPRRLIDESVFILDFNTRKFITTGLDPADNFNTIIQRVTPSRYVKLTPEFLKKVFSLMGYVFSIILDPDFKRIIFLDTEYYKLSTMKYREDNMLVIESKIEKECRILLNRTDLLSLQNIEYSIFETIERKNKFVLPSILHQFDQISTYMKKIIEQPTTVEDISLKISNFQDGLIKASILDVEQSFISQLKLLASEQLAVDVVNKMEKDVSCVEEYSELTTFDLSPPNFISHQPEDLSQVQAQDQNDGPMFFNQFNTQPNMIQTTFAEFPAIPCKVKRKLF</sequence>
<reference evidence="1" key="1">
    <citation type="submission" date="2018-04" db="EMBL/GenBank/DDBJ databases">
        <title>Transcriptome of Schizaphis graminum biotype I.</title>
        <authorList>
            <person name="Scully E.D."/>
            <person name="Geib S.M."/>
            <person name="Palmer N.A."/>
            <person name="Koch K."/>
            <person name="Bradshaw J."/>
            <person name="Heng-Moss T."/>
            <person name="Sarath G."/>
        </authorList>
    </citation>
    <scope>NUCLEOTIDE SEQUENCE</scope>
</reference>
<dbReference type="AlphaFoldDB" id="A0A2S2PSK0"/>
<proteinExistence type="predicted"/>
<organism evidence="1">
    <name type="scientific">Schizaphis graminum</name>
    <name type="common">Green bug aphid</name>
    <dbReference type="NCBI Taxonomy" id="13262"/>
    <lineage>
        <taxon>Eukaryota</taxon>
        <taxon>Metazoa</taxon>
        <taxon>Ecdysozoa</taxon>
        <taxon>Arthropoda</taxon>
        <taxon>Hexapoda</taxon>
        <taxon>Insecta</taxon>
        <taxon>Pterygota</taxon>
        <taxon>Neoptera</taxon>
        <taxon>Paraneoptera</taxon>
        <taxon>Hemiptera</taxon>
        <taxon>Sternorrhyncha</taxon>
        <taxon>Aphidomorpha</taxon>
        <taxon>Aphidoidea</taxon>
        <taxon>Aphididae</taxon>
        <taxon>Aphidini</taxon>
        <taxon>Schizaphis</taxon>
    </lineage>
</organism>
<gene>
    <name evidence="1" type="ORF">g.19754</name>
</gene>
<name>A0A2S2PSK0_SCHGA</name>
<dbReference type="EMBL" id="GGMR01019821">
    <property type="protein sequence ID" value="MBY32440.1"/>
    <property type="molecule type" value="Transcribed_RNA"/>
</dbReference>
<protein>
    <submittedName>
        <fullName evidence="1">Uncharacterized protein</fullName>
    </submittedName>
</protein>
<evidence type="ECO:0000313" key="1">
    <source>
        <dbReference type="EMBL" id="MBY32440.1"/>
    </source>
</evidence>